<dbReference type="EMBL" id="ASJR01000022">
    <property type="protein sequence ID" value="ERP31035.1"/>
    <property type="molecule type" value="Genomic_DNA"/>
</dbReference>
<dbReference type="Gene3D" id="3.40.640.10">
    <property type="entry name" value="Type I PLP-dependent aspartate aminotransferase-like (Major domain)"/>
    <property type="match status" value="1"/>
</dbReference>
<organism evidence="5 6">
    <name type="scientific">Chitinivibrio alkaliphilus ACht1</name>
    <dbReference type="NCBI Taxonomy" id="1313304"/>
    <lineage>
        <taxon>Bacteria</taxon>
        <taxon>Pseudomonadati</taxon>
        <taxon>Fibrobacterota</taxon>
        <taxon>Chitinivibrionia</taxon>
        <taxon>Chitinivibrionales</taxon>
        <taxon>Chitinivibrionaceae</taxon>
        <taxon>Chitinivibrio</taxon>
    </lineage>
</organism>
<sequence>MKILPYGKHEITPDDITAVSEVLRSDFLTQGPQVEAFEKAFAEYVQAPYAVAVCNATAALHLAYTVGNTRPNTRALTTPLTFAASANAARYCGATVDFVDIDPDTLCIDLAQAEERICSAPQGTYSALTVVDLAGYPVQTEQLYNECRRRNIFLIEDACHAPGAFFHTAQEERIYSGSCRFSDTAVFSFHPVKHIAAGEGGMITTARKDIYDKLCLLRTHGITKKSHALQEHHGPWYYEMHELGYNYRLSDIHAALGRSQLNRAVQALKQRRTLAQRYTKAFTQNDIIIPPANTTHGHAFHLYPIRLKNRDEVYAALRKKGIYAQVHYIPLHLMPYYKRFGFKRGMFPHCEQYYAECLSLPLYPSLTAEEQDYVIEQVCTYARS</sequence>
<evidence type="ECO:0000313" key="6">
    <source>
        <dbReference type="Proteomes" id="UP000017148"/>
    </source>
</evidence>
<dbReference type="AlphaFoldDB" id="U7D9E9"/>
<feature type="modified residue" description="N6-(pyridoxal phosphate)lysine" evidence="3">
    <location>
        <position position="193"/>
    </location>
</feature>
<reference evidence="5 6" key="1">
    <citation type="journal article" date="2013" name="Environ. Microbiol.">
        <title>Genome analysis of Chitinivibrio alkaliphilus gen. nov., sp. nov., a novel extremely haloalkaliphilic anaerobic chitinolytic bacterium from the candidate phylum Termite Group 3.</title>
        <authorList>
            <person name="Sorokin D.Y."/>
            <person name="Gumerov V.M."/>
            <person name="Rakitin A.L."/>
            <person name="Beletsky A.V."/>
            <person name="Damste J.S."/>
            <person name="Muyzer G."/>
            <person name="Mardanov A.V."/>
            <person name="Ravin N.V."/>
        </authorList>
    </citation>
    <scope>NUCLEOTIDE SEQUENCE [LARGE SCALE GENOMIC DNA]</scope>
    <source>
        <strain evidence="5 6">ACht1</strain>
    </source>
</reference>
<name>U7D9E9_9BACT</name>
<dbReference type="eggNOG" id="COG0399">
    <property type="taxonomic scope" value="Bacteria"/>
</dbReference>
<dbReference type="PATRIC" id="fig|1313304.3.peg.2008"/>
<dbReference type="CDD" id="cd00616">
    <property type="entry name" value="AHBA_syn"/>
    <property type="match status" value="1"/>
</dbReference>
<proteinExistence type="inferred from homology"/>
<dbReference type="InterPro" id="IPR020026">
    <property type="entry name" value="PseC"/>
</dbReference>
<evidence type="ECO:0000256" key="4">
    <source>
        <dbReference type="RuleBase" id="RU004508"/>
    </source>
</evidence>
<keyword evidence="6" id="KW-1185">Reference proteome</keyword>
<dbReference type="Gene3D" id="3.90.1150.10">
    <property type="entry name" value="Aspartate Aminotransferase, domain 1"/>
    <property type="match status" value="1"/>
</dbReference>
<dbReference type="PANTHER" id="PTHR30244">
    <property type="entry name" value="TRANSAMINASE"/>
    <property type="match status" value="1"/>
</dbReference>
<evidence type="ECO:0000256" key="1">
    <source>
        <dbReference type="ARBA" id="ARBA00037999"/>
    </source>
</evidence>
<dbReference type="InterPro" id="IPR015424">
    <property type="entry name" value="PyrdxlP-dep_Trfase"/>
</dbReference>
<dbReference type="InterPro" id="IPR015421">
    <property type="entry name" value="PyrdxlP-dep_Trfase_major"/>
</dbReference>
<dbReference type="SUPFAM" id="SSF53383">
    <property type="entry name" value="PLP-dependent transferases"/>
    <property type="match status" value="1"/>
</dbReference>
<comment type="caution">
    <text evidence="5">The sequence shown here is derived from an EMBL/GenBank/DDBJ whole genome shotgun (WGS) entry which is preliminary data.</text>
</comment>
<dbReference type="RefSeq" id="WP_022637518.1">
    <property type="nucleotide sequence ID" value="NZ_ASJR01000022.1"/>
</dbReference>
<dbReference type="Proteomes" id="UP000017148">
    <property type="component" value="Unassembled WGS sequence"/>
</dbReference>
<dbReference type="STRING" id="1313304.CALK_2113"/>
<evidence type="ECO:0000256" key="2">
    <source>
        <dbReference type="PIRSR" id="PIRSR000390-1"/>
    </source>
</evidence>
<comment type="similarity">
    <text evidence="1 4">Belongs to the DegT/DnrJ/EryC1 family.</text>
</comment>
<dbReference type="OrthoDB" id="9810913at2"/>
<feature type="active site" description="Proton acceptor" evidence="2">
    <location>
        <position position="193"/>
    </location>
</feature>
<keyword evidence="5" id="KW-0808">Transferase</keyword>
<dbReference type="GO" id="GO:0000271">
    <property type="term" value="P:polysaccharide biosynthetic process"/>
    <property type="evidence" value="ECO:0007669"/>
    <property type="project" value="TreeGrafter"/>
</dbReference>
<evidence type="ECO:0000256" key="3">
    <source>
        <dbReference type="PIRSR" id="PIRSR000390-2"/>
    </source>
</evidence>
<protein>
    <submittedName>
        <fullName evidence="5">UDP-4-keto-6-deoxy-N-acetylglucosamine 4-aminotransferase</fullName>
    </submittedName>
</protein>
<dbReference type="PIRSF" id="PIRSF000390">
    <property type="entry name" value="PLP_StrS"/>
    <property type="match status" value="1"/>
</dbReference>
<dbReference type="InterPro" id="IPR015422">
    <property type="entry name" value="PyrdxlP-dep_Trfase_small"/>
</dbReference>
<dbReference type="PANTHER" id="PTHR30244:SF34">
    <property type="entry name" value="DTDP-4-AMINO-4,6-DIDEOXYGALACTOSE TRANSAMINASE"/>
    <property type="match status" value="1"/>
</dbReference>
<keyword evidence="5" id="KW-0032">Aminotransferase</keyword>
<dbReference type="GO" id="GO:0008483">
    <property type="term" value="F:transaminase activity"/>
    <property type="evidence" value="ECO:0007669"/>
    <property type="project" value="UniProtKB-KW"/>
</dbReference>
<gene>
    <name evidence="5" type="ORF">CALK_2113</name>
</gene>
<accession>U7D9E9</accession>
<dbReference type="GO" id="GO:0030170">
    <property type="term" value="F:pyridoxal phosphate binding"/>
    <property type="evidence" value="ECO:0007669"/>
    <property type="project" value="TreeGrafter"/>
</dbReference>
<keyword evidence="3 4" id="KW-0663">Pyridoxal phosphate</keyword>
<dbReference type="NCBIfam" id="TIGR03588">
    <property type="entry name" value="PseC"/>
    <property type="match status" value="1"/>
</dbReference>
<dbReference type="Pfam" id="PF01041">
    <property type="entry name" value="DegT_DnrJ_EryC1"/>
    <property type="match status" value="1"/>
</dbReference>
<dbReference type="InterPro" id="IPR000653">
    <property type="entry name" value="DegT/StrS_aminotransferase"/>
</dbReference>
<evidence type="ECO:0000313" key="5">
    <source>
        <dbReference type="EMBL" id="ERP31035.1"/>
    </source>
</evidence>